<evidence type="ECO:0000313" key="1">
    <source>
        <dbReference type="EMBL" id="SVA15399.1"/>
    </source>
</evidence>
<dbReference type="Gene3D" id="2.30.130.110">
    <property type="match status" value="1"/>
</dbReference>
<gene>
    <name evidence="1" type="ORF">METZ01_LOCUS68253</name>
</gene>
<protein>
    <submittedName>
        <fullName evidence="1">Uncharacterized protein</fullName>
    </submittedName>
</protein>
<dbReference type="EMBL" id="UINC01004582">
    <property type="protein sequence ID" value="SVA15399.1"/>
    <property type="molecule type" value="Genomic_DNA"/>
</dbReference>
<proteinExistence type="predicted"/>
<dbReference type="AlphaFoldDB" id="A0A381THX0"/>
<accession>A0A381THX0</accession>
<organism evidence="1">
    <name type="scientific">marine metagenome</name>
    <dbReference type="NCBI Taxonomy" id="408172"/>
    <lineage>
        <taxon>unclassified sequences</taxon>
        <taxon>metagenomes</taxon>
        <taxon>ecological metagenomes</taxon>
    </lineage>
</organism>
<reference evidence="1" key="1">
    <citation type="submission" date="2018-05" db="EMBL/GenBank/DDBJ databases">
        <authorList>
            <person name="Lanie J.A."/>
            <person name="Ng W.-L."/>
            <person name="Kazmierczak K.M."/>
            <person name="Andrzejewski T.M."/>
            <person name="Davidsen T.M."/>
            <person name="Wayne K.J."/>
            <person name="Tettelin H."/>
            <person name="Glass J.I."/>
            <person name="Rusch D."/>
            <person name="Podicherti R."/>
            <person name="Tsui H.-C.T."/>
            <person name="Winkler M.E."/>
        </authorList>
    </citation>
    <scope>NUCLEOTIDE SEQUENCE</scope>
</reference>
<sequence length="77" mass="8863">MFVVLNNKDNIGIFLGGKRNLIINKKKINISLSTKYGHKFALKNIKKNQEIIKYGEKIGKAYKNIKIGEHVHIQNLK</sequence>
<name>A0A381THX0_9ZZZZ</name>